<evidence type="ECO:0000313" key="4">
    <source>
        <dbReference type="Proteomes" id="UP000289805"/>
    </source>
</evidence>
<dbReference type="Proteomes" id="UP000289805">
    <property type="component" value="Unassembled WGS sequence"/>
</dbReference>
<protein>
    <submittedName>
        <fullName evidence="3">GNAT family N-acetyltransferase</fullName>
    </submittedName>
</protein>
<organism evidence="3 4">
    <name type="scientific">Oerskovia turbata</name>
    <dbReference type="NCBI Taxonomy" id="1713"/>
    <lineage>
        <taxon>Bacteria</taxon>
        <taxon>Bacillati</taxon>
        <taxon>Actinomycetota</taxon>
        <taxon>Actinomycetes</taxon>
        <taxon>Micrococcales</taxon>
        <taxon>Cellulomonadaceae</taxon>
        <taxon>Oerskovia</taxon>
    </lineage>
</organism>
<dbReference type="SUPFAM" id="SSF55729">
    <property type="entry name" value="Acyl-CoA N-acyltransferases (Nat)"/>
    <property type="match status" value="1"/>
</dbReference>
<dbReference type="Gene3D" id="3.40.630.30">
    <property type="match status" value="1"/>
</dbReference>
<dbReference type="InterPro" id="IPR000182">
    <property type="entry name" value="GNAT_dom"/>
</dbReference>
<dbReference type="PROSITE" id="PS51186">
    <property type="entry name" value="GNAT"/>
    <property type="match status" value="1"/>
</dbReference>
<dbReference type="GO" id="GO:0016747">
    <property type="term" value="F:acyltransferase activity, transferring groups other than amino-acyl groups"/>
    <property type="evidence" value="ECO:0007669"/>
    <property type="project" value="InterPro"/>
</dbReference>
<sequence>MFSQTITDFWHAPLVGGDVLYRDAALTVVSDAGLPEDRRVTVLTTRGADASGRPADPVAPSDGHGAVLVAVTPRVAGLLDLAGPRAVTERSVRRALRTAGIALHEADCVFHLTARAEAELRADADAPGVRRLTAQDATAFSAFGASAPEQDLDDAYVELDHWAVFGAFEGERLVAAASMYPWGGSRLADTGVLTLPDARGKGHARQVVRAISRYALSQGYEPQYRCQVDNAASRALAARAGFTQLGTWEVVSPDSTD</sequence>
<dbReference type="STRING" id="1713.GCA_000718325_00858"/>
<proteinExistence type="predicted"/>
<feature type="domain" description="N-acetyltransferase" evidence="1">
    <location>
        <begin position="127"/>
        <end position="257"/>
    </location>
</feature>
<comment type="caution">
    <text evidence="3">The sequence shown here is derived from an EMBL/GenBank/DDBJ whole genome shotgun (WGS) entry which is preliminary data.</text>
</comment>
<dbReference type="EMBL" id="SDJR01000006">
    <property type="protein sequence ID" value="RXR25474.1"/>
    <property type="molecule type" value="Genomic_DNA"/>
</dbReference>
<dbReference type="Proteomes" id="UP000290517">
    <property type="component" value="Unassembled WGS sequence"/>
</dbReference>
<dbReference type="RefSeq" id="WP_030150412.1">
    <property type="nucleotide sequence ID" value="NZ_JOFV01000003.1"/>
</dbReference>
<evidence type="ECO:0000313" key="5">
    <source>
        <dbReference type="Proteomes" id="UP000290517"/>
    </source>
</evidence>
<dbReference type="AlphaFoldDB" id="A0A4V1N4Z5"/>
<keyword evidence="5" id="KW-1185">Reference proteome</keyword>
<name>A0A4V1N4Z5_9CELL</name>
<dbReference type="OrthoDB" id="9797456at2"/>
<evidence type="ECO:0000313" key="3">
    <source>
        <dbReference type="EMBL" id="RXR33886.1"/>
    </source>
</evidence>
<reference evidence="4 5" key="1">
    <citation type="submission" date="2019-01" db="EMBL/GenBank/DDBJ databases">
        <title>Oerskovia turbata Genome sequencing and assembly.</title>
        <authorList>
            <person name="Dou T."/>
        </authorList>
    </citation>
    <scope>NUCLEOTIDE SEQUENCE [LARGE SCALE GENOMIC DNA]</scope>
    <source>
        <strain evidence="3 4">JCM12123</strain>
        <strain evidence="2 5">JCM3160</strain>
    </source>
</reference>
<evidence type="ECO:0000313" key="2">
    <source>
        <dbReference type="EMBL" id="RXR25474.1"/>
    </source>
</evidence>
<dbReference type="CDD" id="cd04301">
    <property type="entry name" value="NAT_SF"/>
    <property type="match status" value="1"/>
</dbReference>
<dbReference type="InterPro" id="IPR016181">
    <property type="entry name" value="Acyl_CoA_acyltransferase"/>
</dbReference>
<dbReference type="Pfam" id="PF00583">
    <property type="entry name" value="Acetyltransf_1"/>
    <property type="match status" value="1"/>
</dbReference>
<keyword evidence="3" id="KW-0808">Transferase</keyword>
<accession>A0A4V1N4Z5</accession>
<evidence type="ECO:0000259" key="1">
    <source>
        <dbReference type="PROSITE" id="PS51186"/>
    </source>
</evidence>
<dbReference type="EMBL" id="SDJQ01000012">
    <property type="protein sequence ID" value="RXR33886.1"/>
    <property type="molecule type" value="Genomic_DNA"/>
</dbReference>
<gene>
    <name evidence="2" type="ORF">EQW73_11630</name>
    <name evidence="3" type="ORF">EQW78_09685</name>
</gene>